<dbReference type="InterPro" id="IPR057043">
    <property type="entry name" value="PARP14_KH_2"/>
</dbReference>
<feature type="domain" description="Macro" evidence="10">
    <location>
        <begin position="1513"/>
        <end position="1687"/>
    </location>
</feature>
<evidence type="ECO:0000313" key="11">
    <source>
        <dbReference type="EMBL" id="KAK1166024.1"/>
    </source>
</evidence>
<sequence>MAENASLLVVENLPDAFDSIKPKLALYFQNKRRSGGEVLEIRDHPEDKRKALLLYRDAEAKKKVLAKGVHEVDFKQLGVVKLRVRPFEDAKNEIKPTAQPVSLENSVQLGEAAASWHTKTISEEAVTPAHKGEGPLVSPDYSVLLSSNGPVDEEYLRLYFEQYSEDIEIAKKEENRWILKCPNKNELEEVLHVKEHTVDGSSVCVELYDEKAEEEKCDPRRFILTGFSEDTKLSFISVYIQSCSKGAEHSWEVLDSEGLKIAVTFKQDIDVKSFLQKCSKKKLQNKEIAASRLEHTDSVLVQGQTSNIMEDTLNLYFSNFKRSKGGTITSVTGETGTGGVIVTFQDCLAAQRVAKEQHMLCGVRLTAHLYYRRFQKALTGENCPPPNLPSKTAFPVNPLLLNYINRTKKYKDELETVLRGVDCKVHIHNEGEIQPHLAILEHTCDSDSLSLYRVASSWESDAKQTFQSFLDQFKVHQLTIEKEVWEKIADECLELSNTDLKVSFEASTSMLVLVGEKDRVISVRDKVERSVKKAKEELLEIRNTIERKVIVKNREELSLLWNLVYDKLEDIESSSDDGALALYLKGHRDKVDKAEKVVKEAKSTLITQALNLPACTAEFLKSLDLEEFKLGHFLQNGIRAAILNHKSLEIVAVQNDAKNAEDKIKELLKDEVISLTPDQTKATKNDEWNRFFSELKEEVDSSSSGRGISITQTDTKITLAGFSNVVADVTRKLKGYLENKRPVTEVIPLKEVHEVDFIDSCMKVSEVPEIKAMDVTILPVRTQASPGLKVSTAADNIKSAVAAVEKQIALIAFEKCSYNKAGESKVLEKHQDTLKARAKEFGCMLWLTIQQDTPTALPVLAAQSYTHKLCDAFYLHIAQGHITKRKADALVCPLNGDLTFDNPIAQEVLGVGGDEIRNDCETIIKDRQAIGAGEVILTCKGKLPVKILIVAVTPIWGKCNYTVRGNPMENMYLSSSVHRCLQTAEENQCASIALPALGCGSFGFPVSESARVVMKAILEYCQSKPSSLQNLKDIYVIEPDGRIIQQLNAAVKDMASKPGQTNAIGKAAATLPALTATAAPPVPVASTVHATLPSFLLKATAAPTVNVFGVTVTLKKGDVTKETVDAIVNSTNNSLNLDSGVSGAILNAAGSSVVDECTKLGSQPSDGVVCTGGGNLSCKHIIQMVGPTTAAGIIVSVEKVLQECDNNKVTSVAFPAIGTGRGGIKPKDSIVSVLKGFENYFSKSTSTGLKSIFMVAFEQKVYDSFQDYFAERNLQSSGNTKATNQASAFGPQIVPSVLSFINQGQVHVQSMQSPSQVKIYNVTVTIKKGDITTETVKGIVNSTNTSLNLNSGVSGAIFKAAGSSVQDECKKLGSQPADGLVVTSGGSLSCDFILHMVGPKTLPGIESQVEKALQECEKKQITTVSFPAIGTGAGGLSPNGVIESMLQGFKNHLSLQRASILKLIYIVVAQDKIFDEFTDRLKQWTLEAQDESSDSDDDSDSKSECEYEDLFPLVNNIEIKIGSIKVQAVCGDITKEKTDAIVNSATTTLNLTSGVSGAILKAAGQLVVDECTALGVQQSDGFAVTKPGNLQVKHIIHMVGQTTVPAITQSMCKVLKACENMKIQSVSFPALGTGAGNLSASQVATAMLDAVSSYVIDHVKPSLSVVRIVIFQQNMMLEFEKSLEKFKKVTPRAIPQAPVKTVSSQIQAVISNTSPTAKAVKYPVSTVEVYSTSKDGISKVKECIKDLIAEECSCSDIDSEHISHLLDAERQQMAQLCEKQQIQLEIGQRKITVSGKRDDVLTAALTINKLIQNAKERDGRKQEEKRMKKTVRWEMFIHGKPKALGSRINYELEVAYHKKEKTYVYSHNGKSYTVDMGKMQQADQKGNVIKLKRMPLTDSETAIIEQPESWTNMKNKDFEIIVLAPNSEEFLKISKEFVKSCNSSNNKNNVEVVQIERIQHLKQWQSYAVRKQTLDRKYPKATNERILYHGTTKDICQRINKTGFNRSFCGRNATRFGQGTYFAKEASYSCHNSYSNPDEKGHKYIYRARVITGKACQGIENLREPTPVNPNDPNSDLCDCAVDREKTPFIFVIFCDDGAYPEYLITFKILN</sequence>
<comment type="caution">
    <text evidence="11">The sequence shown here is derived from an EMBL/GenBank/DDBJ whole genome shotgun (WGS) entry which is preliminary data.</text>
</comment>
<dbReference type="Pfam" id="PF01661">
    <property type="entry name" value="Macro"/>
    <property type="match status" value="4"/>
</dbReference>
<dbReference type="FunFam" id="3.90.228.10:FF:000008">
    <property type="entry name" value="Poly [ADP-ribose] polymerase"/>
    <property type="match status" value="1"/>
</dbReference>
<dbReference type="CDD" id="cd01439">
    <property type="entry name" value="TCCD_inducible_PARP_like"/>
    <property type="match status" value="1"/>
</dbReference>
<name>A0AAD8G6K6_ACIOX</name>
<dbReference type="InterPro" id="IPR002589">
    <property type="entry name" value="Macro_dom"/>
</dbReference>
<evidence type="ECO:0000256" key="5">
    <source>
        <dbReference type="ARBA" id="ARBA00023242"/>
    </source>
</evidence>
<dbReference type="InterPro" id="IPR037197">
    <property type="entry name" value="WWE_dom_sf"/>
</dbReference>
<dbReference type="InterPro" id="IPR057051">
    <property type="entry name" value="PARP14_RPM_1"/>
</dbReference>
<dbReference type="Gene3D" id="3.40.220.10">
    <property type="entry name" value="Leucine Aminopeptidase, subunit E, domain 1"/>
    <property type="match status" value="4"/>
</dbReference>
<feature type="domain" description="PARP catalytic" evidence="9">
    <location>
        <begin position="1906"/>
        <end position="2111"/>
    </location>
</feature>
<dbReference type="Gene3D" id="3.30.720.50">
    <property type="match status" value="1"/>
</dbReference>
<dbReference type="SUPFAM" id="SSF56399">
    <property type="entry name" value="ADP-ribosylation"/>
    <property type="match status" value="1"/>
</dbReference>
<dbReference type="Pfam" id="PF00644">
    <property type="entry name" value="PARP"/>
    <property type="match status" value="1"/>
</dbReference>
<keyword evidence="5" id="KW-0539">Nucleus</keyword>
<dbReference type="SUPFAM" id="SSF117839">
    <property type="entry name" value="WWE domain"/>
    <property type="match status" value="1"/>
</dbReference>
<feature type="coiled-coil region" evidence="8">
    <location>
        <begin position="643"/>
        <end position="670"/>
    </location>
</feature>
<dbReference type="InterPro" id="IPR043472">
    <property type="entry name" value="Macro_dom-like"/>
</dbReference>
<dbReference type="Pfam" id="PF23248">
    <property type="entry name" value="KH_PARP14_2"/>
    <property type="match status" value="1"/>
</dbReference>
<dbReference type="Pfam" id="PF23085">
    <property type="entry name" value="RRM_PARP14_3"/>
    <property type="match status" value="1"/>
</dbReference>
<keyword evidence="4 7" id="KW-0520">NAD</keyword>
<dbReference type="PROSITE" id="PS51059">
    <property type="entry name" value="PARP_CATALYTIC"/>
    <property type="match status" value="1"/>
</dbReference>
<evidence type="ECO:0000256" key="4">
    <source>
        <dbReference type="ARBA" id="ARBA00023027"/>
    </source>
</evidence>
<evidence type="ECO:0000256" key="3">
    <source>
        <dbReference type="ARBA" id="ARBA00022679"/>
    </source>
</evidence>
<evidence type="ECO:0000256" key="1">
    <source>
        <dbReference type="ARBA" id="ARBA00004123"/>
    </source>
</evidence>
<dbReference type="PROSITE" id="PS51154">
    <property type="entry name" value="MACRO"/>
    <property type="match status" value="4"/>
</dbReference>
<dbReference type="Gene3D" id="3.90.228.10">
    <property type="match status" value="1"/>
</dbReference>
<evidence type="ECO:0000256" key="8">
    <source>
        <dbReference type="SAM" id="Coils"/>
    </source>
</evidence>
<evidence type="ECO:0000259" key="9">
    <source>
        <dbReference type="PROSITE" id="PS51059"/>
    </source>
</evidence>
<keyword evidence="2 7" id="KW-0328">Glycosyltransferase</keyword>
<organism evidence="11 12">
    <name type="scientific">Acipenser oxyrinchus oxyrinchus</name>
    <dbReference type="NCBI Taxonomy" id="40147"/>
    <lineage>
        <taxon>Eukaryota</taxon>
        <taxon>Metazoa</taxon>
        <taxon>Chordata</taxon>
        <taxon>Craniata</taxon>
        <taxon>Vertebrata</taxon>
        <taxon>Euteleostomi</taxon>
        <taxon>Actinopterygii</taxon>
        <taxon>Chondrostei</taxon>
        <taxon>Acipenseriformes</taxon>
        <taxon>Acipenseridae</taxon>
        <taxon>Acipenser</taxon>
    </lineage>
</organism>
<dbReference type="PANTHER" id="PTHR14453">
    <property type="entry name" value="PARP/ZINC FINGER CCCH TYPE DOMAIN CONTAINING PROTEIN"/>
    <property type="match status" value="1"/>
</dbReference>
<feature type="domain" description="Macro" evidence="10">
    <location>
        <begin position="862"/>
        <end position="1055"/>
    </location>
</feature>
<dbReference type="InterPro" id="IPR012677">
    <property type="entry name" value="Nucleotide-bd_a/b_plait_sf"/>
</dbReference>
<comment type="subcellular location">
    <subcellularLocation>
        <location evidence="1">Nucleus</location>
    </subcellularLocation>
</comment>
<dbReference type="InterPro" id="IPR052056">
    <property type="entry name" value="Mono-ARTD/PARP"/>
</dbReference>
<dbReference type="GO" id="GO:0005634">
    <property type="term" value="C:nucleus"/>
    <property type="evidence" value="ECO:0007669"/>
    <property type="project" value="UniProtKB-SubCell"/>
</dbReference>
<reference evidence="11" key="1">
    <citation type="submission" date="2022-02" db="EMBL/GenBank/DDBJ databases">
        <title>Atlantic sturgeon de novo genome assembly.</title>
        <authorList>
            <person name="Stock M."/>
            <person name="Klopp C."/>
            <person name="Guiguen Y."/>
            <person name="Cabau C."/>
            <person name="Parinello H."/>
            <person name="Santidrian Yebra-Pimentel E."/>
            <person name="Kuhl H."/>
            <person name="Dirks R.P."/>
            <person name="Guessner J."/>
            <person name="Wuertz S."/>
            <person name="Du K."/>
            <person name="Schartl M."/>
        </authorList>
    </citation>
    <scope>NUCLEOTIDE SEQUENCE</scope>
    <source>
        <strain evidence="11">STURGEONOMICS-FGT-2020</strain>
        <tissue evidence="11">Whole blood</tissue>
    </source>
</reference>
<keyword evidence="8" id="KW-0175">Coiled coil</keyword>
<feature type="domain" description="Macro" evidence="10">
    <location>
        <begin position="1311"/>
        <end position="1485"/>
    </location>
</feature>
<gene>
    <name evidence="11" type="primary">PARP14</name>
    <name evidence="11" type="ORF">AOXY_G12542</name>
</gene>
<evidence type="ECO:0000256" key="2">
    <source>
        <dbReference type="ARBA" id="ARBA00022676"/>
    </source>
</evidence>
<dbReference type="SUPFAM" id="SSF52949">
    <property type="entry name" value="Macro domain-like"/>
    <property type="match status" value="4"/>
</dbReference>
<dbReference type="Pfam" id="PF23254">
    <property type="entry name" value="KH_PARP14_8"/>
    <property type="match status" value="1"/>
</dbReference>
<dbReference type="EC" id="2.4.2.-" evidence="7"/>
<dbReference type="Gene3D" id="3.30.70.330">
    <property type="match status" value="2"/>
</dbReference>
<proteinExistence type="inferred from homology"/>
<dbReference type="InterPro" id="IPR012317">
    <property type="entry name" value="Poly(ADP-ribose)pol_cat_dom"/>
</dbReference>
<feature type="domain" description="Macro" evidence="10">
    <location>
        <begin position="1099"/>
        <end position="1273"/>
    </location>
</feature>
<dbReference type="Proteomes" id="UP001230051">
    <property type="component" value="Unassembled WGS sequence"/>
</dbReference>
<dbReference type="Pfam" id="PF23222">
    <property type="entry name" value="RRM_PARP14_1"/>
    <property type="match status" value="1"/>
</dbReference>
<dbReference type="GO" id="GO:0003714">
    <property type="term" value="F:transcription corepressor activity"/>
    <property type="evidence" value="ECO:0007669"/>
    <property type="project" value="TreeGrafter"/>
</dbReference>
<dbReference type="SMART" id="SM00506">
    <property type="entry name" value="A1pp"/>
    <property type="match status" value="4"/>
</dbReference>
<dbReference type="GO" id="GO:0003950">
    <property type="term" value="F:NAD+ poly-ADP-ribosyltransferase activity"/>
    <property type="evidence" value="ECO:0007669"/>
    <property type="project" value="UniProtKB-UniRule"/>
</dbReference>
<evidence type="ECO:0000256" key="7">
    <source>
        <dbReference type="RuleBase" id="RU362114"/>
    </source>
</evidence>
<keyword evidence="12" id="KW-1185">Reference proteome</keyword>
<dbReference type="InterPro" id="IPR057049">
    <property type="entry name" value="PARP14_KH_8"/>
</dbReference>
<dbReference type="GO" id="GO:0005737">
    <property type="term" value="C:cytoplasm"/>
    <property type="evidence" value="ECO:0007669"/>
    <property type="project" value="TreeGrafter"/>
</dbReference>
<accession>A0AAD8G6K6</accession>
<dbReference type="EMBL" id="JAGXEW010000011">
    <property type="protein sequence ID" value="KAK1166024.1"/>
    <property type="molecule type" value="Genomic_DNA"/>
</dbReference>
<protein>
    <recommendedName>
        <fullName evidence="7">Poly [ADP-ribose] polymerase</fullName>
        <shortName evidence="7">PARP</shortName>
        <ecNumber evidence="7">2.4.2.-</ecNumber>
    </recommendedName>
</protein>
<evidence type="ECO:0000259" key="10">
    <source>
        <dbReference type="PROSITE" id="PS51154"/>
    </source>
</evidence>
<comment type="similarity">
    <text evidence="6">Belongs to the ARTD/PARP family.</text>
</comment>
<dbReference type="PANTHER" id="PTHR14453:SF101">
    <property type="entry name" value="POLY [ADP-RIBOSE] POLYMERASE"/>
    <property type="match status" value="1"/>
</dbReference>
<keyword evidence="3 7" id="KW-0808">Transferase</keyword>
<dbReference type="GO" id="GO:0010629">
    <property type="term" value="P:negative regulation of gene expression"/>
    <property type="evidence" value="ECO:0007669"/>
    <property type="project" value="TreeGrafter"/>
</dbReference>
<evidence type="ECO:0000256" key="6">
    <source>
        <dbReference type="ARBA" id="ARBA00024347"/>
    </source>
</evidence>
<evidence type="ECO:0000313" key="12">
    <source>
        <dbReference type="Proteomes" id="UP001230051"/>
    </source>
</evidence>